<evidence type="ECO:0000313" key="4">
    <source>
        <dbReference type="Proteomes" id="UP000675881"/>
    </source>
</evidence>
<organism evidence="3 4">
    <name type="scientific">Lepeophtheirus salmonis</name>
    <name type="common">Salmon louse</name>
    <name type="synonym">Caligus salmonis</name>
    <dbReference type="NCBI Taxonomy" id="72036"/>
    <lineage>
        <taxon>Eukaryota</taxon>
        <taxon>Metazoa</taxon>
        <taxon>Ecdysozoa</taxon>
        <taxon>Arthropoda</taxon>
        <taxon>Crustacea</taxon>
        <taxon>Multicrustacea</taxon>
        <taxon>Hexanauplia</taxon>
        <taxon>Copepoda</taxon>
        <taxon>Siphonostomatoida</taxon>
        <taxon>Caligidae</taxon>
        <taxon>Lepeophtheirus</taxon>
    </lineage>
</organism>
<keyword evidence="1" id="KW-0378">Hydrolase</keyword>
<sequence>MTEDVLHEALSCIPKRNMSFTNEMYNNVLIQIEDMSTTMCGQYFFKDECTMAHNTMLEVFDCTLLDIRENNSLMGGLALVLLGDFRQTLPVIPRGTPADELKACLQDSHLWWRIHQILLHTTCVLNFSDIFKQQSFQSQIFSTQSNLERGSTNHVAADSGCTKIYNGNRFVVKRLLEYV</sequence>
<dbReference type="InterPro" id="IPR027417">
    <property type="entry name" value="P-loop_NTPase"/>
</dbReference>
<dbReference type="Pfam" id="PF05970">
    <property type="entry name" value="PIF1"/>
    <property type="match status" value="1"/>
</dbReference>
<dbReference type="GO" id="GO:0016787">
    <property type="term" value="F:hydrolase activity"/>
    <property type="evidence" value="ECO:0007669"/>
    <property type="project" value="UniProtKB-KW"/>
</dbReference>
<dbReference type="GO" id="GO:0000723">
    <property type="term" value="P:telomere maintenance"/>
    <property type="evidence" value="ECO:0007669"/>
    <property type="project" value="InterPro"/>
</dbReference>
<comment type="catalytic activity">
    <reaction evidence="1">
        <text>ATP + H2O = ADP + phosphate + H(+)</text>
        <dbReference type="Rhea" id="RHEA:13065"/>
        <dbReference type="ChEBI" id="CHEBI:15377"/>
        <dbReference type="ChEBI" id="CHEBI:15378"/>
        <dbReference type="ChEBI" id="CHEBI:30616"/>
        <dbReference type="ChEBI" id="CHEBI:43474"/>
        <dbReference type="ChEBI" id="CHEBI:456216"/>
        <dbReference type="EC" id="5.6.2.3"/>
    </reaction>
</comment>
<evidence type="ECO:0000313" key="3">
    <source>
        <dbReference type="EMBL" id="CAF2792259.1"/>
    </source>
</evidence>
<reference evidence="3" key="1">
    <citation type="submission" date="2021-02" db="EMBL/GenBank/DDBJ databases">
        <authorList>
            <person name="Bekaert M."/>
        </authorList>
    </citation>
    <scope>NUCLEOTIDE SEQUENCE</scope>
    <source>
        <strain evidence="3">IoA-00</strain>
    </source>
</reference>
<dbReference type="GO" id="GO:0005524">
    <property type="term" value="F:ATP binding"/>
    <property type="evidence" value="ECO:0007669"/>
    <property type="project" value="UniProtKB-KW"/>
</dbReference>
<protein>
    <recommendedName>
        <fullName evidence="1">ATP-dependent DNA helicase</fullName>
        <ecNumber evidence="1">5.6.2.3</ecNumber>
    </recommendedName>
</protein>
<dbReference type="GO" id="GO:0006310">
    <property type="term" value="P:DNA recombination"/>
    <property type="evidence" value="ECO:0007669"/>
    <property type="project" value="UniProtKB-KW"/>
</dbReference>
<accession>A0A7R8CE46</accession>
<keyword evidence="1" id="KW-0227">DNA damage</keyword>
<gene>
    <name evidence="3" type="ORF">LSAA_2570</name>
</gene>
<evidence type="ECO:0000256" key="1">
    <source>
        <dbReference type="RuleBase" id="RU363044"/>
    </source>
</evidence>
<dbReference type="GO" id="GO:0006281">
    <property type="term" value="P:DNA repair"/>
    <property type="evidence" value="ECO:0007669"/>
    <property type="project" value="UniProtKB-KW"/>
</dbReference>
<evidence type="ECO:0000259" key="2">
    <source>
        <dbReference type="Pfam" id="PF05970"/>
    </source>
</evidence>
<dbReference type="PANTHER" id="PTHR10492">
    <property type="match status" value="1"/>
</dbReference>
<name>A0A7R8CE46_LEPSM</name>
<feature type="domain" description="DNA helicase Pif1-like DEAD-box helicase" evidence="2">
    <location>
        <begin position="45"/>
        <end position="142"/>
    </location>
</feature>
<dbReference type="EMBL" id="HG994589">
    <property type="protein sequence ID" value="CAF2792259.1"/>
    <property type="molecule type" value="Genomic_DNA"/>
</dbReference>
<dbReference type="InterPro" id="IPR010285">
    <property type="entry name" value="DNA_helicase_pif1-like_DEAD"/>
</dbReference>
<comment type="similarity">
    <text evidence="1">Belongs to the helicase family.</text>
</comment>
<dbReference type="GO" id="GO:0043139">
    <property type="term" value="F:5'-3' DNA helicase activity"/>
    <property type="evidence" value="ECO:0007669"/>
    <property type="project" value="UniProtKB-EC"/>
</dbReference>
<proteinExistence type="inferred from homology"/>
<dbReference type="AlphaFoldDB" id="A0A7R8CE46"/>
<keyword evidence="1" id="KW-0067">ATP-binding</keyword>
<keyword evidence="1" id="KW-0234">DNA repair</keyword>
<keyword evidence="4" id="KW-1185">Reference proteome</keyword>
<dbReference type="Gene3D" id="3.40.50.300">
    <property type="entry name" value="P-loop containing nucleotide triphosphate hydrolases"/>
    <property type="match status" value="1"/>
</dbReference>
<keyword evidence="1" id="KW-0547">Nucleotide-binding</keyword>
<dbReference type="EC" id="5.6.2.3" evidence="1"/>
<keyword evidence="1" id="KW-0233">DNA recombination</keyword>
<dbReference type="Proteomes" id="UP000675881">
    <property type="component" value="Chromosome 10"/>
</dbReference>
<comment type="cofactor">
    <cofactor evidence="1">
        <name>Mg(2+)</name>
        <dbReference type="ChEBI" id="CHEBI:18420"/>
    </cofactor>
</comment>
<keyword evidence="1" id="KW-0347">Helicase</keyword>